<dbReference type="AlphaFoldDB" id="A0A1S1X520"/>
<organism evidence="2 4">
    <name type="scientific">Chromobacterium sphagni</name>
    <dbReference type="NCBI Taxonomy" id="1903179"/>
    <lineage>
        <taxon>Bacteria</taxon>
        <taxon>Pseudomonadati</taxon>
        <taxon>Pseudomonadota</taxon>
        <taxon>Betaproteobacteria</taxon>
        <taxon>Neisseriales</taxon>
        <taxon>Chromobacteriaceae</taxon>
        <taxon>Chromobacterium</taxon>
    </lineage>
</organism>
<dbReference type="OrthoDB" id="8595724at2"/>
<name>A0A1S1X520_9NEIS</name>
<dbReference type="Proteomes" id="UP000180280">
    <property type="component" value="Unassembled WGS sequence"/>
</dbReference>
<proteinExistence type="predicted"/>
<dbReference type="RefSeq" id="WP_071112433.1">
    <property type="nucleotide sequence ID" value="NZ_MKCS01000001.1"/>
</dbReference>
<evidence type="ECO:0000313" key="4">
    <source>
        <dbReference type="Proteomes" id="UP000180088"/>
    </source>
</evidence>
<gene>
    <name evidence="3" type="ORF">BI344_14915</name>
    <name evidence="2" type="ORF">BI347_14430</name>
</gene>
<dbReference type="InterPro" id="IPR041651">
    <property type="entry name" value="DUF5610"/>
</dbReference>
<evidence type="ECO:0000313" key="3">
    <source>
        <dbReference type="EMBL" id="OHX20645.1"/>
    </source>
</evidence>
<comment type="caution">
    <text evidence="2">The sequence shown here is derived from an EMBL/GenBank/DDBJ whole genome shotgun (WGS) entry which is preliminary data.</text>
</comment>
<evidence type="ECO:0000259" key="1">
    <source>
        <dbReference type="Pfam" id="PF18433"/>
    </source>
</evidence>
<dbReference type="Pfam" id="PF18433">
    <property type="entry name" value="DUF5610"/>
    <property type="match status" value="1"/>
</dbReference>
<dbReference type="EMBL" id="MKCS01000001">
    <property type="protein sequence ID" value="OHX14568.1"/>
    <property type="molecule type" value="Genomic_DNA"/>
</dbReference>
<evidence type="ECO:0000313" key="5">
    <source>
        <dbReference type="Proteomes" id="UP000180280"/>
    </source>
</evidence>
<dbReference type="Proteomes" id="UP000180088">
    <property type="component" value="Unassembled WGS sequence"/>
</dbReference>
<accession>A0A1S1X520</accession>
<dbReference type="Gene3D" id="1.10.132.90">
    <property type="match status" value="1"/>
</dbReference>
<reference evidence="4 5" key="1">
    <citation type="submission" date="2016-09" db="EMBL/GenBank/DDBJ databases">
        <title>Chromobacterium muskegensis sp. nov., an insecticidal bacterium isolated from Sphagnum bogs.</title>
        <authorList>
            <person name="Sparks M.E."/>
            <person name="Blackburn M.B."/>
            <person name="Gundersen-Rindal D.E."/>
            <person name="Mitchell A."/>
            <person name="Farrar R."/>
            <person name="Kuhar D."/>
        </authorList>
    </citation>
    <scope>NUCLEOTIDE SEQUENCE [LARGE SCALE GENOMIC DNA]</scope>
    <source>
        <strain evidence="3 5">14B-1</strain>
        <strain evidence="2 4">37-2</strain>
    </source>
</reference>
<dbReference type="STRING" id="1903179.BI347_14430"/>
<evidence type="ECO:0000313" key="2">
    <source>
        <dbReference type="EMBL" id="OHX14568.1"/>
    </source>
</evidence>
<feature type="domain" description="DUF5610" evidence="1">
    <location>
        <begin position="57"/>
        <end position="169"/>
    </location>
</feature>
<sequence>MAINDEIIVAPIGGVHPRAGGTGGARGVHALAHFQGHGGGGQQMDDSADISLSHGRQAAALLYSATMDQIAQLAGLDVDPAQLQAGAIPDGSHSRHLLLGIVALFEHYRGSHPQLAAQDAQKIFIPMAQAGLERGYQETCQVLRQLNACPPATAGHLQALCQLTGQLLRERFGLD</sequence>
<protein>
    <recommendedName>
        <fullName evidence="1">DUF5610 domain-containing protein</fullName>
    </recommendedName>
</protein>
<keyword evidence="5" id="KW-1185">Reference proteome</keyword>
<dbReference type="EMBL" id="MKCT01000015">
    <property type="protein sequence ID" value="OHX20645.1"/>
    <property type="molecule type" value="Genomic_DNA"/>
</dbReference>